<comment type="caution">
    <text evidence="1">The sequence shown here is derived from an EMBL/GenBank/DDBJ whole genome shotgun (WGS) entry which is preliminary data.</text>
</comment>
<dbReference type="GO" id="GO:0016853">
    <property type="term" value="F:isomerase activity"/>
    <property type="evidence" value="ECO:0007669"/>
    <property type="project" value="UniProtKB-KW"/>
</dbReference>
<dbReference type="Gene3D" id="3.20.20.150">
    <property type="entry name" value="Divalent-metal-dependent TIM barrel enzymes"/>
    <property type="match status" value="1"/>
</dbReference>
<dbReference type="RefSeq" id="WP_122921662.1">
    <property type="nucleotide sequence ID" value="NZ_RHHQ01000031.1"/>
</dbReference>
<sequence length="297" mass="35485">MKRFLIGQYGGFNAQKQQRDFRDGFWGVEACMFQSDEDARLLAEEAERGGFSLGVHYPFRQRDRGFRRDALFLSFDLHVRNAAIAQIEQELAELSMIKPRYVLFHYPKPVILDDRVNWEQWRFADPSEFISERTMSASAFQHRTEQLFRWLTEKGRHYQFTPVLEFDALNRYIYEDRFLEEMLTVYPSIRLCLDTGRLFMQELIDPYFQAVPVLQRYAKYSYLVHLWTVNRFDPIGSYHHPVLPSCDPDAGWAPIERFMRIIHEENPQVHVLFEHRSDRITDRELDDCYAWCDSLLS</sequence>
<proteinExistence type="predicted"/>
<name>A0A3M8CU29_9BACL</name>
<dbReference type="InterPro" id="IPR036237">
    <property type="entry name" value="Xyl_isomerase-like_sf"/>
</dbReference>
<dbReference type="SUPFAM" id="SSF51658">
    <property type="entry name" value="Xylose isomerase-like"/>
    <property type="match status" value="1"/>
</dbReference>
<keyword evidence="2" id="KW-1185">Reference proteome</keyword>
<accession>A0A3M8CU29</accession>
<dbReference type="AlphaFoldDB" id="A0A3M8CU29"/>
<dbReference type="Proteomes" id="UP000271031">
    <property type="component" value="Unassembled WGS sequence"/>
</dbReference>
<dbReference type="EMBL" id="RHHQ01000031">
    <property type="protein sequence ID" value="RNB78767.1"/>
    <property type="molecule type" value="Genomic_DNA"/>
</dbReference>
<evidence type="ECO:0000313" key="2">
    <source>
        <dbReference type="Proteomes" id="UP000271031"/>
    </source>
</evidence>
<protein>
    <submittedName>
        <fullName evidence="1">Sugar phosphate isomerase/epimerase</fullName>
    </submittedName>
</protein>
<keyword evidence="1" id="KW-0413">Isomerase</keyword>
<reference evidence="1 2" key="1">
    <citation type="submission" date="2018-10" db="EMBL/GenBank/DDBJ databases">
        <title>Phylogenomics of Brevibacillus.</title>
        <authorList>
            <person name="Dunlap C."/>
        </authorList>
    </citation>
    <scope>NUCLEOTIDE SEQUENCE [LARGE SCALE GENOMIC DNA]</scope>
    <source>
        <strain evidence="1 2">JCM 15716</strain>
    </source>
</reference>
<evidence type="ECO:0000313" key="1">
    <source>
        <dbReference type="EMBL" id="RNB78767.1"/>
    </source>
</evidence>
<dbReference type="OrthoDB" id="1890113at2"/>
<gene>
    <name evidence="1" type="ORF">EDM56_30300</name>
</gene>
<organism evidence="1 2">
    <name type="scientific">Brevibacillus fluminis</name>
    <dbReference type="NCBI Taxonomy" id="511487"/>
    <lineage>
        <taxon>Bacteria</taxon>
        <taxon>Bacillati</taxon>
        <taxon>Bacillota</taxon>
        <taxon>Bacilli</taxon>
        <taxon>Bacillales</taxon>
        <taxon>Paenibacillaceae</taxon>
        <taxon>Brevibacillus</taxon>
    </lineage>
</organism>